<name>X1UZR6_9ZZZZ</name>
<organism evidence="2">
    <name type="scientific">marine sediment metagenome</name>
    <dbReference type="NCBI Taxonomy" id="412755"/>
    <lineage>
        <taxon>unclassified sequences</taxon>
        <taxon>metagenomes</taxon>
        <taxon>ecological metagenomes</taxon>
    </lineage>
</organism>
<proteinExistence type="predicted"/>
<feature type="non-terminal residue" evidence="2">
    <location>
        <position position="1"/>
    </location>
</feature>
<dbReference type="InterPro" id="IPR011115">
    <property type="entry name" value="SecA_DEAD"/>
</dbReference>
<dbReference type="PANTHER" id="PTHR30612">
    <property type="entry name" value="SECA INNER MEMBRANE COMPONENT OF SEC PROTEIN SECRETION SYSTEM"/>
    <property type="match status" value="1"/>
</dbReference>
<protein>
    <recommendedName>
        <fullName evidence="1">SecA family profile domain-containing protein</fullName>
    </recommendedName>
</protein>
<dbReference type="GO" id="GO:0017038">
    <property type="term" value="P:protein import"/>
    <property type="evidence" value="ECO:0007669"/>
    <property type="project" value="InterPro"/>
</dbReference>
<dbReference type="EMBL" id="BARW01041183">
    <property type="protein sequence ID" value="GAJ22968.1"/>
    <property type="molecule type" value="Genomic_DNA"/>
</dbReference>
<dbReference type="InterPro" id="IPR000185">
    <property type="entry name" value="SecA"/>
</dbReference>
<dbReference type="SMART" id="SM00957">
    <property type="entry name" value="SecA_DEAD"/>
    <property type="match status" value="1"/>
</dbReference>
<dbReference type="GO" id="GO:0005524">
    <property type="term" value="F:ATP binding"/>
    <property type="evidence" value="ECO:0007669"/>
    <property type="project" value="InterPro"/>
</dbReference>
<evidence type="ECO:0000313" key="2">
    <source>
        <dbReference type="EMBL" id="GAJ22968.1"/>
    </source>
</evidence>
<gene>
    <name evidence="2" type="ORF">S12H4_61817</name>
</gene>
<dbReference type="SUPFAM" id="SSF81767">
    <property type="entry name" value="Pre-protein crosslinking domain of SecA"/>
    <property type="match status" value="1"/>
</dbReference>
<sequence>YQLFARLVPRLRQGQDYVVDEKSRTVNLTEAGISNVEMMLRRERVLKSGNLYDPSNYLLTRYLGNALKAHVLFKRDREYMVKDGKVIIVDEFTGRMMFGRRYS</sequence>
<dbReference type="GO" id="GO:0006605">
    <property type="term" value="P:protein targeting"/>
    <property type="evidence" value="ECO:0007669"/>
    <property type="project" value="InterPro"/>
</dbReference>
<reference evidence="2" key="1">
    <citation type="journal article" date="2014" name="Front. Microbiol.">
        <title>High frequency of phylogenetically diverse reductive dehalogenase-homologous genes in deep subseafloor sedimentary metagenomes.</title>
        <authorList>
            <person name="Kawai M."/>
            <person name="Futagami T."/>
            <person name="Toyoda A."/>
            <person name="Takaki Y."/>
            <person name="Nishi S."/>
            <person name="Hori S."/>
            <person name="Arai W."/>
            <person name="Tsubouchi T."/>
            <person name="Morono Y."/>
            <person name="Uchiyama I."/>
            <person name="Ito T."/>
            <person name="Fujiyama A."/>
            <person name="Inagaki F."/>
            <person name="Takami H."/>
        </authorList>
    </citation>
    <scope>NUCLEOTIDE SEQUENCE</scope>
    <source>
        <strain evidence="2">Expedition CK06-06</strain>
    </source>
</reference>
<dbReference type="GO" id="GO:0031522">
    <property type="term" value="C:cell envelope Sec protein transport complex"/>
    <property type="evidence" value="ECO:0007669"/>
    <property type="project" value="TreeGrafter"/>
</dbReference>
<comment type="caution">
    <text evidence="2">The sequence shown here is derived from an EMBL/GenBank/DDBJ whole genome shotgun (WGS) entry which is preliminary data.</text>
</comment>
<dbReference type="PROSITE" id="PS51196">
    <property type="entry name" value="SECA_MOTOR_DEAD"/>
    <property type="match status" value="1"/>
</dbReference>
<evidence type="ECO:0000259" key="1">
    <source>
        <dbReference type="PROSITE" id="PS51196"/>
    </source>
</evidence>
<dbReference type="InterPro" id="IPR014018">
    <property type="entry name" value="SecA_motor_DEAD"/>
</dbReference>
<dbReference type="SMART" id="SM00958">
    <property type="entry name" value="SecA_PP_bind"/>
    <property type="match status" value="1"/>
</dbReference>
<dbReference type="AlphaFoldDB" id="X1UZR6"/>
<dbReference type="GO" id="GO:0005829">
    <property type="term" value="C:cytosol"/>
    <property type="evidence" value="ECO:0007669"/>
    <property type="project" value="TreeGrafter"/>
</dbReference>
<dbReference type="InterPro" id="IPR036670">
    <property type="entry name" value="SecA_X-link_sf"/>
</dbReference>
<feature type="non-terminal residue" evidence="2">
    <location>
        <position position="103"/>
    </location>
</feature>
<accession>X1UZR6</accession>
<dbReference type="GO" id="GO:0005886">
    <property type="term" value="C:plasma membrane"/>
    <property type="evidence" value="ECO:0007669"/>
    <property type="project" value="TreeGrafter"/>
</dbReference>
<dbReference type="GO" id="GO:0006886">
    <property type="term" value="P:intracellular protein transport"/>
    <property type="evidence" value="ECO:0007669"/>
    <property type="project" value="InterPro"/>
</dbReference>
<dbReference type="InterPro" id="IPR011130">
    <property type="entry name" value="SecA_preprotein_X-link_dom"/>
</dbReference>
<dbReference type="GO" id="GO:0043952">
    <property type="term" value="P:protein transport by the Sec complex"/>
    <property type="evidence" value="ECO:0007669"/>
    <property type="project" value="TreeGrafter"/>
</dbReference>
<dbReference type="PANTHER" id="PTHR30612:SF0">
    <property type="entry name" value="CHLOROPLAST PROTEIN-TRANSPORTING ATPASE"/>
    <property type="match status" value="1"/>
</dbReference>
<dbReference type="Gene3D" id="3.90.1440.10">
    <property type="entry name" value="SecA, preprotein cross-linking domain"/>
    <property type="match status" value="1"/>
</dbReference>
<dbReference type="Pfam" id="PF01043">
    <property type="entry name" value="SecA_PP_bind"/>
    <property type="match status" value="1"/>
</dbReference>
<feature type="domain" description="SecA family profile" evidence="1">
    <location>
        <begin position="1"/>
        <end position="103"/>
    </location>
</feature>